<feature type="domain" description="Secretion system C-terminal sorting" evidence="2">
    <location>
        <begin position="432"/>
        <end position="500"/>
    </location>
</feature>
<dbReference type="InterPro" id="IPR030916">
    <property type="entry name" value="ELWxxDGT_rpt"/>
</dbReference>
<dbReference type="NCBIfam" id="TIGR04183">
    <property type="entry name" value="Por_Secre_tail"/>
    <property type="match status" value="1"/>
</dbReference>
<evidence type="ECO:0000256" key="1">
    <source>
        <dbReference type="ARBA" id="ARBA00022729"/>
    </source>
</evidence>
<name>A0A553CQS7_9FLAO</name>
<gene>
    <name evidence="3" type="ORF">FNW17_03710</name>
</gene>
<dbReference type="AlphaFoldDB" id="A0A553CQS7"/>
<dbReference type="NCBIfam" id="TIGR04534">
    <property type="entry name" value="ELWxxDGT_rpt"/>
    <property type="match status" value="1"/>
</dbReference>
<evidence type="ECO:0000259" key="2">
    <source>
        <dbReference type="Pfam" id="PF18962"/>
    </source>
</evidence>
<dbReference type="Proteomes" id="UP000318585">
    <property type="component" value="Unassembled WGS sequence"/>
</dbReference>
<dbReference type="EMBL" id="VJZR01000002">
    <property type="protein sequence ID" value="TRX22882.1"/>
    <property type="molecule type" value="Genomic_DNA"/>
</dbReference>
<proteinExistence type="predicted"/>
<dbReference type="InterPro" id="IPR026444">
    <property type="entry name" value="Secre_tail"/>
</dbReference>
<comment type="caution">
    <text evidence="3">The sequence shown here is derived from an EMBL/GenBank/DDBJ whole genome shotgun (WGS) entry which is preliminary data.</text>
</comment>
<dbReference type="RefSeq" id="WP_144070902.1">
    <property type="nucleotide sequence ID" value="NZ_VJZR01000002.1"/>
</dbReference>
<reference evidence="3 4" key="1">
    <citation type="submission" date="2019-07" db="EMBL/GenBank/DDBJ databases">
        <title>Novel species of Flavobacterium.</title>
        <authorList>
            <person name="Liu Q."/>
            <person name="Xin Y.-H."/>
        </authorList>
    </citation>
    <scope>NUCLEOTIDE SEQUENCE [LARGE SCALE GENOMIC DNA]</scope>
    <source>
        <strain evidence="3 4">LB3P56</strain>
    </source>
</reference>
<accession>A0A553CQS7</accession>
<organism evidence="3 4">
    <name type="scientific">Flavobacterium franklandianum</name>
    <dbReference type="NCBI Taxonomy" id="2594430"/>
    <lineage>
        <taxon>Bacteria</taxon>
        <taxon>Pseudomonadati</taxon>
        <taxon>Bacteroidota</taxon>
        <taxon>Flavobacteriia</taxon>
        <taxon>Flavobacteriales</taxon>
        <taxon>Flavobacteriaceae</taxon>
        <taxon>Flavobacterium</taxon>
    </lineage>
</organism>
<protein>
    <submittedName>
        <fullName evidence="3">T9SS type A sorting domain-containing protein</fullName>
    </submittedName>
</protein>
<evidence type="ECO:0000313" key="4">
    <source>
        <dbReference type="Proteomes" id="UP000318585"/>
    </source>
</evidence>
<dbReference type="Pfam" id="PF18962">
    <property type="entry name" value="Por_Secre_tail"/>
    <property type="match status" value="1"/>
</dbReference>
<evidence type="ECO:0000313" key="3">
    <source>
        <dbReference type="EMBL" id="TRX22882.1"/>
    </source>
</evidence>
<dbReference type="OrthoDB" id="1489153at2"/>
<keyword evidence="1" id="KW-0732">Signal</keyword>
<keyword evidence="4" id="KW-1185">Reference proteome</keyword>
<sequence length="502" mass="55851">MFIETSAGELWISDGTTTGTKVLKTGFKDIYNDFVKVDNLLFFKAAIKSVTNTNATNIEWWVTDGTALGTKMIKDINPGDFGQDSPTNYMVYRNKLYFFGYSESGGRDFWVTDGTDLGTYILAESDYLGTILLDYDLIIYKDKIYFTFHNRALGIELWESDGTASGTKLFKDCNPGRDSFNLGLSGWPSSFVIINNKLLFFAYNPNDNSGRKYLWSSDGNAANTIAIKKLWNIATASTEWTLYNNLLYFKAVTDDSGEELWVTDGTESGTKLVKDINTGPQNSSIDKITVVNNKIIFNAFESTNGNELWVSDGTTLGTTLLKDLYPGNRSSRNYDSIFTVGNKAYLISKTGLNNFQLIETDATTDGTKVITPLDATNTSSPLGEGTISNKLYKNFGILFFNAKFTTDGSALYKLGTRTLSSDLKLVHDPFLIYPNPASTTLNLKYLGNNQIDKIIITDLSGKKILEQTQNTNQVDVQNLTTGIYIVKAYSGKDKFQTKFVKE</sequence>